<evidence type="ECO:0000313" key="2">
    <source>
        <dbReference type="Proteomes" id="UP001500683"/>
    </source>
</evidence>
<evidence type="ECO:0000313" key="1">
    <source>
        <dbReference type="EMBL" id="GAA4089102.1"/>
    </source>
</evidence>
<reference evidence="2" key="1">
    <citation type="journal article" date="2019" name="Int. J. Syst. Evol. Microbiol.">
        <title>The Global Catalogue of Microorganisms (GCM) 10K type strain sequencing project: providing services to taxonomists for standard genome sequencing and annotation.</title>
        <authorList>
            <consortium name="The Broad Institute Genomics Platform"/>
            <consortium name="The Broad Institute Genome Sequencing Center for Infectious Disease"/>
            <person name="Wu L."/>
            <person name="Ma J."/>
        </authorList>
    </citation>
    <scope>NUCLEOTIDE SEQUENCE [LARGE SCALE GENOMIC DNA]</scope>
    <source>
        <strain evidence="2">JCM 16702</strain>
    </source>
</reference>
<comment type="caution">
    <text evidence="1">The sequence shown here is derived from an EMBL/GenBank/DDBJ whole genome shotgun (WGS) entry which is preliminary data.</text>
</comment>
<dbReference type="Proteomes" id="UP001500683">
    <property type="component" value="Unassembled WGS sequence"/>
</dbReference>
<name>A0ABP7WIQ1_9ACTN</name>
<dbReference type="EMBL" id="BAAAZG010000043">
    <property type="protein sequence ID" value="GAA4089102.1"/>
    <property type="molecule type" value="Genomic_DNA"/>
</dbReference>
<protein>
    <submittedName>
        <fullName evidence="1">Uncharacterized protein</fullName>
    </submittedName>
</protein>
<gene>
    <name evidence="1" type="ORF">GCM10022214_57070</name>
</gene>
<proteinExistence type="predicted"/>
<sequence length="178" mass="18196">MCGSAATWTERIAPLDGGGAIRRQRALAALLARAPSPRLRRVKAAPWPGGGWRLAAPDGLRFARSLDEAVATMTGRYGPLVAAEPGDASTTARLPDDASGHALAVWAAALRHAGFSATITTARFTLTVTPSDVHVVPCGSGPPPETACVAATAGARSLAGWLEVAAGLRGRRTGPGTR</sequence>
<organism evidence="1 2">
    <name type="scientific">Actinomadura miaoliensis</name>
    <dbReference type="NCBI Taxonomy" id="430685"/>
    <lineage>
        <taxon>Bacteria</taxon>
        <taxon>Bacillati</taxon>
        <taxon>Actinomycetota</taxon>
        <taxon>Actinomycetes</taxon>
        <taxon>Streptosporangiales</taxon>
        <taxon>Thermomonosporaceae</taxon>
        <taxon>Actinomadura</taxon>
    </lineage>
</organism>
<keyword evidence="2" id="KW-1185">Reference proteome</keyword>
<accession>A0ABP7WIQ1</accession>